<accession>A0AAP0J995</accession>
<dbReference type="EMBL" id="JBBNAF010000007">
    <property type="protein sequence ID" value="KAK9128686.1"/>
    <property type="molecule type" value="Genomic_DNA"/>
</dbReference>
<protein>
    <submittedName>
        <fullName evidence="2">Uncharacterized protein</fullName>
    </submittedName>
</protein>
<feature type="region of interest" description="Disordered" evidence="1">
    <location>
        <begin position="1"/>
        <end position="37"/>
    </location>
</feature>
<name>A0AAP0J995_9MAGN</name>
<evidence type="ECO:0000313" key="2">
    <source>
        <dbReference type="EMBL" id="KAK9128686.1"/>
    </source>
</evidence>
<evidence type="ECO:0000313" key="3">
    <source>
        <dbReference type="Proteomes" id="UP001420932"/>
    </source>
</evidence>
<feature type="compositionally biased region" description="Polar residues" evidence="1">
    <location>
        <begin position="68"/>
        <end position="80"/>
    </location>
</feature>
<feature type="compositionally biased region" description="Polar residues" evidence="1">
    <location>
        <begin position="1"/>
        <end position="11"/>
    </location>
</feature>
<proteinExistence type="predicted"/>
<evidence type="ECO:0000256" key="1">
    <source>
        <dbReference type="SAM" id="MobiDB-lite"/>
    </source>
</evidence>
<feature type="compositionally biased region" description="Basic residues" evidence="1">
    <location>
        <begin position="84"/>
        <end position="95"/>
    </location>
</feature>
<comment type="caution">
    <text evidence="2">The sequence shown here is derived from an EMBL/GenBank/DDBJ whole genome shotgun (WGS) entry which is preliminary data.</text>
</comment>
<reference evidence="2 3" key="1">
    <citation type="submission" date="2024-01" db="EMBL/GenBank/DDBJ databases">
        <title>Genome assemblies of Stephania.</title>
        <authorList>
            <person name="Yang L."/>
        </authorList>
    </citation>
    <scope>NUCLEOTIDE SEQUENCE [LARGE SCALE GENOMIC DNA]</scope>
    <source>
        <strain evidence="2">YNDBR</strain>
        <tissue evidence="2">Leaf</tissue>
    </source>
</reference>
<keyword evidence="3" id="KW-1185">Reference proteome</keyword>
<sequence length="95" mass="10515">MGEELQAQQVEKISWDEEDGGFELPTSNRTKSEPDRDGVTVANAFDMADRVIVFLSAADDTYETTRIATQSEKGTTSTEAAHQYSRKGKQARVKS</sequence>
<organism evidence="2 3">
    <name type="scientific">Stephania yunnanensis</name>
    <dbReference type="NCBI Taxonomy" id="152371"/>
    <lineage>
        <taxon>Eukaryota</taxon>
        <taxon>Viridiplantae</taxon>
        <taxon>Streptophyta</taxon>
        <taxon>Embryophyta</taxon>
        <taxon>Tracheophyta</taxon>
        <taxon>Spermatophyta</taxon>
        <taxon>Magnoliopsida</taxon>
        <taxon>Ranunculales</taxon>
        <taxon>Menispermaceae</taxon>
        <taxon>Menispermoideae</taxon>
        <taxon>Cissampelideae</taxon>
        <taxon>Stephania</taxon>
    </lineage>
</organism>
<dbReference type="Proteomes" id="UP001420932">
    <property type="component" value="Unassembled WGS sequence"/>
</dbReference>
<feature type="region of interest" description="Disordered" evidence="1">
    <location>
        <begin position="68"/>
        <end position="95"/>
    </location>
</feature>
<gene>
    <name evidence="2" type="ORF">Syun_017483</name>
</gene>
<dbReference type="AlphaFoldDB" id="A0AAP0J995"/>